<gene>
    <name evidence="2" type="ORF">PAXRUDRAFT_88368</name>
</gene>
<evidence type="ECO:0000313" key="3">
    <source>
        <dbReference type="Proteomes" id="UP000054538"/>
    </source>
</evidence>
<dbReference type="EMBL" id="KN824928">
    <property type="protein sequence ID" value="KIK97605.1"/>
    <property type="molecule type" value="Genomic_DNA"/>
</dbReference>
<protein>
    <submittedName>
        <fullName evidence="2">Uncharacterized protein</fullName>
    </submittedName>
</protein>
<dbReference type="HOGENOM" id="CLU_150412_0_0_1"/>
<accession>A0A0D0EBH0</accession>
<sequence>EPDEAWKTRLKADIEAGLLSMVEEAKQKLNGELAKAVVSEEERERLTTEHCATLKTIRRLAEEQFRIELERERQERRWGSGQQLDGAWSEGIIKEQQAILDTIERERK</sequence>
<dbReference type="STRING" id="930991.A0A0D0EBH0"/>
<feature type="coiled-coil region" evidence="1">
    <location>
        <begin position="22"/>
        <end position="77"/>
    </location>
</feature>
<reference evidence="2 3" key="1">
    <citation type="submission" date="2014-04" db="EMBL/GenBank/DDBJ databases">
        <authorList>
            <consortium name="DOE Joint Genome Institute"/>
            <person name="Kuo A."/>
            <person name="Kohler A."/>
            <person name="Jargeat P."/>
            <person name="Nagy L.G."/>
            <person name="Floudas D."/>
            <person name="Copeland A."/>
            <person name="Barry K.W."/>
            <person name="Cichocki N."/>
            <person name="Veneault-Fourrey C."/>
            <person name="LaButti K."/>
            <person name="Lindquist E.A."/>
            <person name="Lipzen A."/>
            <person name="Lundell T."/>
            <person name="Morin E."/>
            <person name="Murat C."/>
            <person name="Sun H."/>
            <person name="Tunlid A."/>
            <person name="Henrissat B."/>
            <person name="Grigoriev I.V."/>
            <person name="Hibbett D.S."/>
            <person name="Martin F."/>
            <person name="Nordberg H.P."/>
            <person name="Cantor M.N."/>
            <person name="Hua S.X."/>
        </authorList>
    </citation>
    <scope>NUCLEOTIDE SEQUENCE [LARGE SCALE GENOMIC DNA]</scope>
    <source>
        <strain evidence="2 3">Ve08.2h10</strain>
    </source>
</reference>
<name>A0A0D0EBH0_9AGAM</name>
<keyword evidence="1" id="KW-0175">Coiled coil</keyword>
<organism evidence="2 3">
    <name type="scientific">Paxillus rubicundulus Ve08.2h10</name>
    <dbReference type="NCBI Taxonomy" id="930991"/>
    <lineage>
        <taxon>Eukaryota</taxon>
        <taxon>Fungi</taxon>
        <taxon>Dikarya</taxon>
        <taxon>Basidiomycota</taxon>
        <taxon>Agaricomycotina</taxon>
        <taxon>Agaricomycetes</taxon>
        <taxon>Agaricomycetidae</taxon>
        <taxon>Boletales</taxon>
        <taxon>Paxilineae</taxon>
        <taxon>Paxillaceae</taxon>
        <taxon>Paxillus</taxon>
    </lineage>
</organism>
<feature type="non-terminal residue" evidence="2">
    <location>
        <position position="108"/>
    </location>
</feature>
<evidence type="ECO:0000313" key="2">
    <source>
        <dbReference type="EMBL" id="KIK97605.1"/>
    </source>
</evidence>
<dbReference type="OrthoDB" id="2723779at2759"/>
<evidence type="ECO:0000256" key="1">
    <source>
        <dbReference type="SAM" id="Coils"/>
    </source>
</evidence>
<keyword evidence="3" id="KW-1185">Reference proteome</keyword>
<reference evidence="3" key="2">
    <citation type="submission" date="2015-01" db="EMBL/GenBank/DDBJ databases">
        <title>Evolutionary Origins and Diversification of the Mycorrhizal Mutualists.</title>
        <authorList>
            <consortium name="DOE Joint Genome Institute"/>
            <consortium name="Mycorrhizal Genomics Consortium"/>
            <person name="Kohler A."/>
            <person name="Kuo A."/>
            <person name="Nagy L.G."/>
            <person name="Floudas D."/>
            <person name="Copeland A."/>
            <person name="Barry K.W."/>
            <person name="Cichocki N."/>
            <person name="Veneault-Fourrey C."/>
            <person name="LaButti K."/>
            <person name="Lindquist E.A."/>
            <person name="Lipzen A."/>
            <person name="Lundell T."/>
            <person name="Morin E."/>
            <person name="Murat C."/>
            <person name="Riley R."/>
            <person name="Ohm R."/>
            <person name="Sun H."/>
            <person name="Tunlid A."/>
            <person name="Henrissat B."/>
            <person name="Grigoriev I.V."/>
            <person name="Hibbett D.S."/>
            <person name="Martin F."/>
        </authorList>
    </citation>
    <scope>NUCLEOTIDE SEQUENCE [LARGE SCALE GENOMIC DNA]</scope>
    <source>
        <strain evidence="3">Ve08.2h10</strain>
    </source>
</reference>
<dbReference type="Proteomes" id="UP000054538">
    <property type="component" value="Unassembled WGS sequence"/>
</dbReference>
<feature type="non-terminal residue" evidence="2">
    <location>
        <position position="1"/>
    </location>
</feature>
<dbReference type="AlphaFoldDB" id="A0A0D0EBH0"/>
<dbReference type="InParanoid" id="A0A0D0EBH0"/>
<proteinExistence type="predicted"/>